<dbReference type="GO" id="GO:0009279">
    <property type="term" value="C:cell outer membrane"/>
    <property type="evidence" value="ECO:0007669"/>
    <property type="project" value="UniProtKB-SubCell"/>
</dbReference>
<evidence type="ECO:0000313" key="10">
    <source>
        <dbReference type="EMBL" id="AHH11811.1"/>
    </source>
</evidence>
<dbReference type="EMBL" id="CP005775">
    <property type="protein sequence ID" value="AHH11811.1"/>
    <property type="molecule type" value="Genomic_DNA"/>
</dbReference>
<evidence type="ECO:0000256" key="8">
    <source>
        <dbReference type="ARBA" id="ARBA00046007"/>
    </source>
</evidence>
<evidence type="ECO:0000256" key="4">
    <source>
        <dbReference type="ARBA" id="ARBA00023136"/>
    </source>
</evidence>
<evidence type="ECO:0000256" key="3">
    <source>
        <dbReference type="ARBA" id="ARBA00022729"/>
    </source>
</evidence>
<keyword evidence="4" id="KW-0472">Membrane</keyword>
<keyword evidence="10" id="KW-0614">Plasmid</keyword>
<keyword evidence="7 10" id="KW-0449">Lipoprotein</keyword>
<geneLocation type="plasmid" evidence="10">
    <name>unnamed</name>
</geneLocation>
<organism evidence="10">
    <name type="scientific">Borrelia coriaceae ATCC 43381</name>
    <dbReference type="NCBI Taxonomy" id="1408429"/>
    <lineage>
        <taxon>Bacteria</taxon>
        <taxon>Pseudomonadati</taxon>
        <taxon>Spirochaetota</taxon>
        <taxon>Spirochaetia</taxon>
        <taxon>Spirochaetales</taxon>
        <taxon>Borreliaceae</taxon>
        <taxon>Borrelia</taxon>
    </lineage>
</organism>
<gene>
    <name evidence="10" type="ORF">BCO_0117406</name>
</gene>
<comment type="similarity">
    <text evidence="2">Belongs to the Multicopy lipoprotein (Mlp) family.</text>
</comment>
<sequence>MYKIDKENIMQIFIKLLVLCSTLFLYCCNSDKINDMSDKTIPIPHKLPIITYKGPSNLQTKTRKPPETKTDTLTAEITPPHTQPKPPEQDETKADTLTTEITPPHTQPKPPEQDETKADTLTIETTITNKPPETRVATLIDDEKQKFDVLINAFNKMIELKRLPDNELQESQNFLNWIRATDVKKQEELANAFTLAYDFLKDKTSQQSNNLTTTQFINNALTCCDTPEYNRNTTTRRIQTFFRNILYGTIKASNNNEERFQDLKTELLRRNNHVNFLLGIERFERKIRMQLKNDNNRTQVFNFLMNALTQDLTQDMNIYIRSDFSLSFFEFKGNGTVNPTNLEKLKSILDHIHTELNKCNGNETGQTNFGNRIKKYFLKASQDNTLYNDDIFNKFKTEILSDCQK</sequence>
<dbReference type="InterPro" id="IPR004983">
    <property type="entry name" value="Mlp"/>
</dbReference>
<name>W5T3B7_9SPIR</name>
<proteinExistence type="inferred from homology"/>
<dbReference type="HOGENOM" id="CLU_074301_0_0_12"/>
<dbReference type="AlphaFoldDB" id="W5T3B7"/>
<accession>W5T3B7</accession>
<evidence type="ECO:0000256" key="2">
    <source>
        <dbReference type="ARBA" id="ARBA00008380"/>
    </source>
</evidence>
<evidence type="ECO:0000256" key="5">
    <source>
        <dbReference type="ARBA" id="ARBA00023139"/>
    </source>
</evidence>
<keyword evidence="3" id="KW-0732">Signal</keyword>
<reference evidence="10" key="1">
    <citation type="submission" date="2013-04" db="EMBL/GenBank/DDBJ databases">
        <title>Comparative Genomics of Relapsing Fever Spirochetes.</title>
        <authorList>
            <person name="Schwan T.G."/>
            <person name="Raffel S.J."/>
            <person name="Porcella S.F."/>
            <person name="Martens C.A."/>
            <person name="Bruno D.P."/>
            <person name="Ricklefs S.M."/>
            <person name="Barbian K.B."/>
        </authorList>
    </citation>
    <scope>NUCLEOTIDE SEQUENCE</scope>
    <source>
        <strain evidence="10">Co53</strain>
        <plasmid evidence="10">unnamed</plasmid>
    </source>
</reference>
<protein>
    <submittedName>
        <fullName evidence="10">Mlp lipoprotein family protein</fullName>
    </submittedName>
</protein>
<evidence type="ECO:0000256" key="6">
    <source>
        <dbReference type="ARBA" id="ARBA00023237"/>
    </source>
</evidence>
<dbReference type="Pfam" id="PF03304">
    <property type="entry name" value="Mlp"/>
    <property type="match status" value="2"/>
</dbReference>
<keyword evidence="6" id="KW-0998">Cell outer membrane</keyword>
<feature type="region of interest" description="Disordered" evidence="9">
    <location>
        <begin position="55"/>
        <end position="94"/>
    </location>
</feature>
<comment type="function">
    <text evidence="8">An outer membrane protein that may participate in pathogenesis. Some human Lyme disease patients have antibodies against this protein. The Mlp proteins probably undergo intragenic recombination, generating new alleles.</text>
</comment>
<evidence type="ECO:0000256" key="7">
    <source>
        <dbReference type="ARBA" id="ARBA00023288"/>
    </source>
</evidence>
<evidence type="ECO:0000256" key="9">
    <source>
        <dbReference type="SAM" id="MobiDB-lite"/>
    </source>
</evidence>
<comment type="subcellular location">
    <subcellularLocation>
        <location evidence="1">Cell outer membrane</location>
        <topology evidence="1">Lipid-anchor</topology>
    </subcellularLocation>
</comment>
<evidence type="ECO:0000256" key="1">
    <source>
        <dbReference type="ARBA" id="ARBA00004459"/>
    </source>
</evidence>
<keyword evidence="5" id="KW-0564">Palmitate</keyword>